<sequence length="446" mass="45618">MAGPTQRLAEWIADLPVDRTAAVAPLAIAGLRDAIGVMLAGSVEETPRRVAATAARWGAGGSRLLGTRIALAAPWAALVNGAAAHVLDYDDTFNPLHGHATAVLVPAILALGEERQAAGPALLDALVVGLEVMACIGRGVNPRHYGLGWHATSTIGTIGAAAACARLLGLDAGQAGHALSLATSMASGSRMQLGAMAKSVHAGLAAKSGLLAAILAEQGIDGAAEALAGRWRFVEMFAGAEVAEGAMDPPGDNAPLAIEALGISYKPYPTCAATHLSLDALLAMKVPPAEIAAIETALPAVLAGNLIHPDPRTGMQARFSMEYCLATAALQGQVALADFEGDAIHRASIRALMPRITMRALPDADPRPPTQVTLHLRDGGTLSETRSIRRGAAGNPMTEAEHLAKFRDCAARVLSPRATEDALSAIAALAEGGDAATLVTKLVPST</sequence>
<dbReference type="PANTHER" id="PTHR16943">
    <property type="entry name" value="2-METHYLCITRATE DEHYDRATASE-RELATED"/>
    <property type="match status" value="1"/>
</dbReference>
<name>A0ABS6HET7_9PROT</name>
<proteinExistence type="predicted"/>
<evidence type="ECO:0000259" key="2">
    <source>
        <dbReference type="Pfam" id="PF19305"/>
    </source>
</evidence>
<dbReference type="Pfam" id="PF03972">
    <property type="entry name" value="MmgE_PrpD_N"/>
    <property type="match status" value="1"/>
</dbReference>
<comment type="caution">
    <text evidence="3">The sequence shown here is derived from an EMBL/GenBank/DDBJ whole genome shotgun (WGS) entry which is preliminary data.</text>
</comment>
<feature type="domain" description="MmgE/PrpD C-terminal" evidence="2">
    <location>
        <begin position="268"/>
        <end position="425"/>
    </location>
</feature>
<protein>
    <submittedName>
        <fullName evidence="3">MmgE/PrpD family protein</fullName>
    </submittedName>
</protein>
<dbReference type="InterPro" id="IPR045337">
    <property type="entry name" value="MmgE_PrpD_C"/>
</dbReference>
<evidence type="ECO:0000313" key="3">
    <source>
        <dbReference type="EMBL" id="MBU8545996.1"/>
    </source>
</evidence>
<feature type="domain" description="MmgE/PrpD N-terminal" evidence="1">
    <location>
        <begin position="6"/>
        <end position="240"/>
    </location>
</feature>
<evidence type="ECO:0000313" key="4">
    <source>
        <dbReference type="Proteomes" id="UP000689967"/>
    </source>
</evidence>
<organism evidence="3 4">
    <name type="scientific">Falsiroseomonas oleicola</name>
    <dbReference type="NCBI Taxonomy" id="2801474"/>
    <lineage>
        <taxon>Bacteria</taxon>
        <taxon>Pseudomonadati</taxon>
        <taxon>Pseudomonadota</taxon>
        <taxon>Alphaproteobacteria</taxon>
        <taxon>Acetobacterales</taxon>
        <taxon>Roseomonadaceae</taxon>
        <taxon>Falsiroseomonas</taxon>
    </lineage>
</organism>
<dbReference type="RefSeq" id="WP_216878008.1">
    <property type="nucleotide sequence ID" value="NZ_JAERQM010000006.1"/>
</dbReference>
<dbReference type="EMBL" id="JAERQM010000006">
    <property type="protein sequence ID" value="MBU8545996.1"/>
    <property type="molecule type" value="Genomic_DNA"/>
</dbReference>
<dbReference type="Proteomes" id="UP000689967">
    <property type="component" value="Unassembled WGS sequence"/>
</dbReference>
<evidence type="ECO:0000259" key="1">
    <source>
        <dbReference type="Pfam" id="PF03972"/>
    </source>
</evidence>
<keyword evidence="4" id="KW-1185">Reference proteome</keyword>
<accession>A0ABS6HET7</accession>
<dbReference type="InterPro" id="IPR005656">
    <property type="entry name" value="MmgE_PrpD"/>
</dbReference>
<dbReference type="InterPro" id="IPR045336">
    <property type="entry name" value="MmgE_PrpD_N"/>
</dbReference>
<dbReference type="PANTHER" id="PTHR16943:SF8">
    <property type="entry name" value="2-METHYLCITRATE DEHYDRATASE"/>
    <property type="match status" value="1"/>
</dbReference>
<dbReference type="Pfam" id="PF19305">
    <property type="entry name" value="MmgE_PrpD_C"/>
    <property type="match status" value="1"/>
</dbReference>
<reference evidence="3 4" key="1">
    <citation type="submission" date="2021-01" db="EMBL/GenBank/DDBJ databases">
        <title>Roseomonas sp. nov, a bacterium isolated from an oil production mixture in Yumen Oilfield.</title>
        <authorList>
            <person name="Wu D."/>
        </authorList>
    </citation>
    <scope>NUCLEOTIDE SEQUENCE [LARGE SCALE GENOMIC DNA]</scope>
    <source>
        <strain evidence="3 4">ROY-5-3</strain>
    </source>
</reference>
<gene>
    <name evidence="3" type="ORF">JJQ90_19900</name>
</gene>